<evidence type="ECO:0000313" key="8">
    <source>
        <dbReference type="EMBL" id="KAK0039367.1"/>
    </source>
</evidence>
<evidence type="ECO:0000256" key="3">
    <source>
        <dbReference type="ARBA" id="ARBA00022748"/>
    </source>
</evidence>
<keyword evidence="4 6" id="KW-1133">Transmembrane helix</keyword>
<dbReference type="AlphaFoldDB" id="A0AAD8AP47"/>
<comment type="caution">
    <text evidence="8">The sequence shown here is derived from an EMBL/GenBank/DDBJ whole genome shotgun (WGS) entry which is preliminary data.</text>
</comment>
<reference evidence="8" key="2">
    <citation type="submission" date="2023-04" db="EMBL/GenBank/DDBJ databases">
        <authorList>
            <person name="Bu L."/>
            <person name="Lu L."/>
            <person name="Laidemitt M.R."/>
            <person name="Zhang S.M."/>
            <person name="Mutuku M."/>
            <person name="Mkoji G."/>
            <person name="Steinauer M."/>
            <person name="Loker E.S."/>
        </authorList>
    </citation>
    <scope>NUCLEOTIDE SEQUENCE</scope>
    <source>
        <strain evidence="8">KasaAsao</strain>
        <tissue evidence="8">Whole Snail</tissue>
    </source>
</reference>
<dbReference type="Pfam" id="PF05140">
    <property type="entry name" value="ResB"/>
    <property type="match status" value="2"/>
</dbReference>
<dbReference type="GO" id="GO:0017004">
    <property type="term" value="P:cytochrome complex assembly"/>
    <property type="evidence" value="ECO:0007669"/>
    <property type="project" value="UniProtKB-KW"/>
</dbReference>
<evidence type="ECO:0000256" key="5">
    <source>
        <dbReference type="ARBA" id="ARBA00023136"/>
    </source>
</evidence>
<keyword evidence="2 6" id="KW-0812">Transmembrane</keyword>
<dbReference type="EMBL" id="JASAOG010000451">
    <property type="protein sequence ID" value="KAK0039367.1"/>
    <property type="molecule type" value="Genomic_DNA"/>
</dbReference>
<keyword evidence="3" id="KW-0201">Cytochrome c-type biogenesis</keyword>
<feature type="domain" description="ResB-like" evidence="7">
    <location>
        <begin position="221"/>
        <end position="309"/>
    </location>
</feature>
<dbReference type="PANTHER" id="PTHR31566:SF0">
    <property type="entry name" value="CYTOCHROME C BIOGENESIS PROTEIN CCS1, CHLOROPLASTIC"/>
    <property type="match status" value="1"/>
</dbReference>
<gene>
    <name evidence="8" type="ORF">Bpfe_031200</name>
</gene>
<comment type="subcellular location">
    <subcellularLocation>
        <location evidence="1">Membrane</location>
        <topology evidence="1">Multi-pass membrane protein</topology>
    </subcellularLocation>
</comment>
<evidence type="ECO:0000256" key="4">
    <source>
        <dbReference type="ARBA" id="ARBA00022989"/>
    </source>
</evidence>
<feature type="domain" description="ResB-like" evidence="7">
    <location>
        <begin position="48"/>
        <end position="203"/>
    </location>
</feature>
<evidence type="ECO:0000256" key="1">
    <source>
        <dbReference type="ARBA" id="ARBA00004141"/>
    </source>
</evidence>
<keyword evidence="5 6" id="KW-0472">Membrane</keyword>
<dbReference type="Proteomes" id="UP001233172">
    <property type="component" value="Unassembled WGS sequence"/>
</dbReference>
<dbReference type="InterPro" id="IPR023494">
    <property type="entry name" value="Cyt_c_bgen_Ccs1/CcsB/ResB"/>
</dbReference>
<sequence length="438" mass="49221">MESDGRIHSSRLSFDIVFRTFHCASDWFRCRCQFYARTSKQSDSDHSIQFRQKGKYNAQLPFTITCTDIQQKLINPGGEIDATNTLDWRTQIRIDDPAYGMTTADISLNNPFSYRGYRFFQAQTIPVGSARTMKFELTPAEGGETISLDLERNGTATLPNGTKVEYESFQPDFTLNGSNPDTKSAEYNNPAAVLKVTEPGKETIRVYAFANKLPDNAPINAPKAGYRWHLTEFEKAPFAHILSIKYDPYSAAFIAWYVGGTGLMLALVFVFFISHRRVWALIEEKPDNRYEVVLGGNTNRNHLVFEDKFSKIISSLSSKEKMDPNNKDKIMEEVSRIQKDVLLPKEKTTKNAQLSWSSYIPALFAIFGSFAMVGLRVQIGFRLYVRRSFNDDRACLLHSGGSVSTDQSLRAVGDGAKDRSWGATLGVSSIFRVGSCVG</sequence>
<feature type="transmembrane region" description="Helical" evidence="6">
    <location>
        <begin position="356"/>
        <end position="377"/>
    </location>
</feature>
<dbReference type="InterPro" id="IPR007816">
    <property type="entry name" value="ResB-like_domain"/>
</dbReference>
<accession>A0AAD8AP47</accession>
<dbReference type="GO" id="GO:0016020">
    <property type="term" value="C:membrane"/>
    <property type="evidence" value="ECO:0007669"/>
    <property type="project" value="UniProtKB-SubCell"/>
</dbReference>
<evidence type="ECO:0000256" key="2">
    <source>
        <dbReference type="ARBA" id="ARBA00022692"/>
    </source>
</evidence>
<feature type="transmembrane region" description="Helical" evidence="6">
    <location>
        <begin position="251"/>
        <end position="273"/>
    </location>
</feature>
<evidence type="ECO:0000259" key="7">
    <source>
        <dbReference type="Pfam" id="PF05140"/>
    </source>
</evidence>
<dbReference type="PANTHER" id="PTHR31566">
    <property type="entry name" value="CYTOCHROME C BIOGENESIS PROTEIN CCS1, CHLOROPLASTIC"/>
    <property type="match status" value="1"/>
</dbReference>
<protein>
    <submittedName>
        <fullName evidence="8">Cytochrome c biogenesis protein ResB</fullName>
    </submittedName>
</protein>
<evidence type="ECO:0000256" key="6">
    <source>
        <dbReference type="SAM" id="Phobius"/>
    </source>
</evidence>
<evidence type="ECO:0000313" key="9">
    <source>
        <dbReference type="Proteomes" id="UP001233172"/>
    </source>
</evidence>
<proteinExistence type="predicted"/>
<keyword evidence="9" id="KW-1185">Reference proteome</keyword>
<name>A0AAD8AP47_BIOPF</name>
<organism evidence="8 9">
    <name type="scientific">Biomphalaria pfeifferi</name>
    <name type="common">Bloodfluke planorb</name>
    <name type="synonym">Freshwater snail</name>
    <dbReference type="NCBI Taxonomy" id="112525"/>
    <lineage>
        <taxon>Eukaryota</taxon>
        <taxon>Metazoa</taxon>
        <taxon>Spiralia</taxon>
        <taxon>Lophotrochozoa</taxon>
        <taxon>Mollusca</taxon>
        <taxon>Gastropoda</taxon>
        <taxon>Heterobranchia</taxon>
        <taxon>Euthyneura</taxon>
        <taxon>Panpulmonata</taxon>
        <taxon>Hygrophila</taxon>
        <taxon>Lymnaeoidea</taxon>
        <taxon>Planorbidae</taxon>
        <taxon>Biomphalaria</taxon>
    </lineage>
</organism>
<reference evidence="8" key="1">
    <citation type="journal article" date="2023" name="PLoS Negl. Trop. Dis.">
        <title>A genome sequence for Biomphalaria pfeifferi, the major vector snail for the human-infecting parasite Schistosoma mansoni.</title>
        <authorList>
            <person name="Bu L."/>
            <person name="Lu L."/>
            <person name="Laidemitt M.R."/>
            <person name="Zhang S.M."/>
            <person name="Mutuku M."/>
            <person name="Mkoji G."/>
            <person name="Steinauer M."/>
            <person name="Loker E.S."/>
        </authorList>
    </citation>
    <scope>NUCLEOTIDE SEQUENCE</scope>
    <source>
        <strain evidence="8">KasaAsao</strain>
    </source>
</reference>